<reference evidence="2" key="1">
    <citation type="submission" date="2016-10" db="EMBL/GenBank/DDBJ databases">
        <authorList>
            <person name="Varghese N."/>
            <person name="Submissions S."/>
        </authorList>
    </citation>
    <scope>NUCLEOTIDE SEQUENCE [LARGE SCALE GENOMIC DNA]</scope>
    <source>
        <strain evidence="2">DSM 19110</strain>
    </source>
</reference>
<evidence type="ECO:0000313" key="1">
    <source>
        <dbReference type="EMBL" id="SDL95277.1"/>
    </source>
</evidence>
<keyword evidence="2" id="KW-1185">Reference proteome</keyword>
<dbReference type="EMBL" id="FNGY01000002">
    <property type="protein sequence ID" value="SDL95277.1"/>
    <property type="molecule type" value="Genomic_DNA"/>
</dbReference>
<accession>A0A1G9PAM5</accession>
<evidence type="ECO:0000313" key="2">
    <source>
        <dbReference type="Proteomes" id="UP000183200"/>
    </source>
</evidence>
<sequence>MFCLYFSSCKSIHTITEVPDDTYWVDAKQYSMLSNSSDQITAEKVKIEVEQDDTIIKFLPLTSELPALEKPVSGIRSLKMHRYTFDVDIMTIPFKVRPSVSGFPEQLNPNFSAALYLGRRRDNYTFVKEGAKKAKTKITGVGYGYGGFIGVGAVTMNPFVTRGKIDYEYDGFVFSGGIAGILDIKKFNLGLAIGADVLLDKNRSFWIYQGKPWLGVIFGINLN</sequence>
<proteinExistence type="predicted"/>
<dbReference type="Proteomes" id="UP000183200">
    <property type="component" value="Unassembled WGS sequence"/>
</dbReference>
<dbReference type="AlphaFoldDB" id="A0A1G9PAM5"/>
<organism evidence="1 2">
    <name type="scientific">Pedobacter steynii</name>
    <dbReference type="NCBI Taxonomy" id="430522"/>
    <lineage>
        <taxon>Bacteria</taxon>
        <taxon>Pseudomonadati</taxon>
        <taxon>Bacteroidota</taxon>
        <taxon>Sphingobacteriia</taxon>
        <taxon>Sphingobacteriales</taxon>
        <taxon>Sphingobacteriaceae</taxon>
        <taxon>Pedobacter</taxon>
    </lineage>
</organism>
<name>A0A1G9PAM5_9SPHI</name>
<gene>
    <name evidence="1" type="ORF">SAMN05421820_102583</name>
</gene>
<protein>
    <submittedName>
        <fullName evidence="1">Uncharacterized protein</fullName>
    </submittedName>
</protein>